<accession>A0A8J5L7C0</accession>
<dbReference type="Pfam" id="PF03271">
    <property type="entry name" value="EB1"/>
    <property type="match status" value="1"/>
</dbReference>
<evidence type="ECO:0000256" key="3">
    <source>
        <dbReference type="ARBA" id="ARBA00022701"/>
    </source>
</evidence>
<proteinExistence type="predicted"/>
<evidence type="ECO:0000313" key="9">
    <source>
        <dbReference type="Proteomes" id="UP000734854"/>
    </source>
</evidence>
<dbReference type="InterPro" id="IPR027328">
    <property type="entry name" value="MAPRE"/>
</dbReference>
<feature type="region of interest" description="Disordered" evidence="6">
    <location>
        <begin position="64"/>
        <end position="103"/>
    </location>
</feature>
<keyword evidence="2" id="KW-0963">Cytoplasm</keyword>
<dbReference type="GO" id="GO:0005874">
    <property type="term" value="C:microtubule"/>
    <property type="evidence" value="ECO:0007669"/>
    <property type="project" value="UniProtKB-KW"/>
</dbReference>
<keyword evidence="9" id="KW-1185">Reference proteome</keyword>
<protein>
    <recommendedName>
        <fullName evidence="7">EB1 C-terminal domain-containing protein</fullName>
    </recommendedName>
</protein>
<evidence type="ECO:0000256" key="5">
    <source>
        <dbReference type="PROSITE-ProRule" id="PRU00576"/>
    </source>
</evidence>
<evidence type="ECO:0000256" key="1">
    <source>
        <dbReference type="ARBA" id="ARBA00004245"/>
    </source>
</evidence>
<dbReference type="InterPro" id="IPR004953">
    <property type="entry name" value="EB1_C"/>
</dbReference>
<dbReference type="Proteomes" id="UP000734854">
    <property type="component" value="Unassembled WGS sequence"/>
</dbReference>
<reference evidence="8 9" key="1">
    <citation type="submission" date="2020-08" db="EMBL/GenBank/DDBJ databases">
        <title>Plant Genome Project.</title>
        <authorList>
            <person name="Zhang R.-G."/>
        </authorList>
    </citation>
    <scope>NUCLEOTIDE SEQUENCE [LARGE SCALE GENOMIC DNA]</scope>
    <source>
        <tissue evidence="8">Rhizome</tissue>
    </source>
</reference>
<comment type="caution">
    <text evidence="8">The sequence shown here is derived from an EMBL/GenBank/DDBJ whole genome shotgun (WGS) entry which is preliminary data.</text>
</comment>
<feature type="compositionally biased region" description="Low complexity" evidence="6">
    <location>
        <begin position="69"/>
        <end position="87"/>
    </location>
</feature>
<dbReference type="SUPFAM" id="SSF140612">
    <property type="entry name" value="EB1 dimerisation domain-like"/>
    <property type="match status" value="1"/>
</dbReference>
<name>A0A8J5L7C0_ZINOF</name>
<dbReference type="Gene3D" id="1.20.5.1430">
    <property type="match status" value="1"/>
</dbReference>
<dbReference type="InterPro" id="IPR036133">
    <property type="entry name" value="EB1_C_sf"/>
</dbReference>
<dbReference type="InterPro" id="IPR036872">
    <property type="entry name" value="CH_dom_sf"/>
</dbReference>
<dbReference type="AlphaFoldDB" id="A0A8J5L7C0"/>
<dbReference type="PROSITE" id="PS51230">
    <property type="entry name" value="EB1_C"/>
    <property type="match status" value="1"/>
</dbReference>
<dbReference type="EMBL" id="JACMSC010000010">
    <property type="protein sequence ID" value="KAG6503440.1"/>
    <property type="molecule type" value="Genomic_DNA"/>
</dbReference>
<comment type="subcellular location">
    <subcellularLocation>
        <location evidence="1">Cytoplasm</location>
        <location evidence="1">Cytoskeleton</location>
    </subcellularLocation>
</comment>
<evidence type="ECO:0000256" key="6">
    <source>
        <dbReference type="SAM" id="MobiDB-lite"/>
    </source>
</evidence>
<evidence type="ECO:0000256" key="4">
    <source>
        <dbReference type="ARBA" id="ARBA00023212"/>
    </source>
</evidence>
<dbReference type="SUPFAM" id="SSF47576">
    <property type="entry name" value="Calponin-homology domain, CH-domain"/>
    <property type="match status" value="1"/>
</dbReference>
<gene>
    <name evidence="8" type="ORF">ZIOFF_035753</name>
</gene>
<dbReference type="PANTHER" id="PTHR10623">
    <property type="entry name" value="MICROTUBULE-ASSOCIATED PROTEIN RP/EB FAMILY MEMBER"/>
    <property type="match status" value="1"/>
</dbReference>
<keyword evidence="3 5" id="KW-0493">Microtubule</keyword>
<evidence type="ECO:0000313" key="8">
    <source>
        <dbReference type="EMBL" id="KAG6503440.1"/>
    </source>
</evidence>
<evidence type="ECO:0000259" key="7">
    <source>
        <dbReference type="PROSITE" id="PS51230"/>
    </source>
</evidence>
<organism evidence="8 9">
    <name type="scientific">Zingiber officinale</name>
    <name type="common">Ginger</name>
    <name type="synonym">Amomum zingiber</name>
    <dbReference type="NCBI Taxonomy" id="94328"/>
    <lineage>
        <taxon>Eukaryota</taxon>
        <taxon>Viridiplantae</taxon>
        <taxon>Streptophyta</taxon>
        <taxon>Embryophyta</taxon>
        <taxon>Tracheophyta</taxon>
        <taxon>Spermatophyta</taxon>
        <taxon>Magnoliopsida</taxon>
        <taxon>Liliopsida</taxon>
        <taxon>Zingiberales</taxon>
        <taxon>Zingiberaceae</taxon>
        <taxon>Zingiber</taxon>
    </lineage>
</organism>
<keyword evidence="4" id="KW-0206">Cytoskeleton</keyword>
<dbReference type="Gene3D" id="1.10.418.10">
    <property type="entry name" value="Calponin-like domain"/>
    <property type="match status" value="1"/>
</dbReference>
<evidence type="ECO:0000256" key="2">
    <source>
        <dbReference type="ARBA" id="ARBA00022490"/>
    </source>
</evidence>
<sequence>MDAVHPGMVPMYKVNFDAKNEYEMIQNCKVLQDVFNKLNITKVFPSLSLRVSFYNAVERREACKGGKETAQPSSKSPSSTPKAQPPSRSTKRSDRHAGNRPRRAPRLVSADVCDALYDLLRRLKLLVYRLQKERAFYSGKLRDIDILCQNPRWCIYQ</sequence>
<feature type="domain" description="EB1 C-terminal" evidence="7">
    <location>
        <begin position="105"/>
        <end position="157"/>
    </location>
</feature>
<dbReference type="GO" id="GO:0008017">
    <property type="term" value="F:microtubule binding"/>
    <property type="evidence" value="ECO:0007669"/>
    <property type="project" value="InterPro"/>
</dbReference>